<evidence type="ECO:0000259" key="9">
    <source>
        <dbReference type="PROSITE" id="PS50109"/>
    </source>
</evidence>
<evidence type="ECO:0000313" key="11">
    <source>
        <dbReference type="Proteomes" id="UP001230908"/>
    </source>
</evidence>
<evidence type="ECO:0000256" key="1">
    <source>
        <dbReference type="ARBA" id="ARBA00000085"/>
    </source>
</evidence>
<keyword evidence="7" id="KW-1133">Transmembrane helix</keyword>
<dbReference type="PROSITE" id="PS50109">
    <property type="entry name" value="HIS_KIN"/>
    <property type="match status" value="1"/>
</dbReference>
<evidence type="ECO:0000256" key="4">
    <source>
        <dbReference type="ARBA" id="ARBA00022679"/>
    </source>
</evidence>
<dbReference type="InterPro" id="IPR050428">
    <property type="entry name" value="TCS_sensor_his_kinase"/>
</dbReference>
<evidence type="ECO:0000256" key="5">
    <source>
        <dbReference type="ARBA" id="ARBA00022692"/>
    </source>
</evidence>
<feature type="domain" description="Histidine kinase" evidence="9">
    <location>
        <begin position="1"/>
        <end position="103"/>
    </location>
</feature>
<dbReference type="RefSeq" id="WP_308715540.1">
    <property type="nucleotide sequence ID" value="NZ_JAVHUY010000029.1"/>
</dbReference>
<dbReference type="InterPro" id="IPR036890">
    <property type="entry name" value="HATPase_C_sf"/>
</dbReference>
<dbReference type="EC" id="2.7.13.3" evidence="2"/>
<dbReference type="Pfam" id="PF02518">
    <property type="entry name" value="HATPase_c"/>
    <property type="match status" value="1"/>
</dbReference>
<proteinExistence type="predicted"/>
<keyword evidence="11" id="KW-1185">Reference proteome</keyword>
<keyword evidence="10" id="KW-0067">ATP-binding</keyword>
<keyword evidence="6" id="KW-0418">Kinase</keyword>
<evidence type="ECO:0000256" key="8">
    <source>
        <dbReference type="SAM" id="MobiDB-lite"/>
    </source>
</evidence>
<reference evidence="10 11" key="1">
    <citation type="submission" date="2023-08" db="EMBL/GenBank/DDBJ databases">
        <title>Phytohabitans sansha sp. nov., isolated from marine sediment.</title>
        <authorList>
            <person name="Zhao Y."/>
            <person name="Yi K."/>
        </authorList>
    </citation>
    <scope>NUCLEOTIDE SEQUENCE [LARGE SCALE GENOMIC DNA]</scope>
    <source>
        <strain evidence="10 11">ZYX-F-186</strain>
    </source>
</reference>
<evidence type="ECO:0000256" key="6">
    <source>
        <dbReference type="ARBA" id="ARBA00022777"/>
    </source>
</evidence>
<dbReference type="SUPFAM" id="SSF55874">
    <property type="entry name" value="ATPase domain of HSP90 chaperone/DNA topoisomerase II/histidine kinase"/>
    <property type="match status" value="1"/>
</dbReference>
<dbReference type="PANTHER" id="PTHR45436">
    <property type="entry name" value="SENSOR HISTIDINE KINASE YKOH"/>
    <property type="match status" value="1"/>
</dbReference>
<dbReference type="Proteomes" id="UP001230908">
    <property type="component" value="Unassembled WGS sequence"/>
</dbReference>
<keyword evidence="4" id="KW-0808">Transferase</keyword>
<dbReference type="Gene3D" id="3.30.565.10">
    <property type="entry name" value="Histidine kinase-like ATPase, C-terminal domain"/>
    <property type="match status" value="1"/>
</dbReference>
<dbReference type="InterPro" id="IPR005467">
    <property type="entry name" value="His_kinase_dom"/>
</dbReference>
<evidence type="ECO:0000256" key="7">
    <source>
        <dbReference type="ARBA" id="ARBA00022989"/>
    </source>
</evidence>
<dbReference type="PANTHER" id="PTHR45436:SF5">
    <property type="entry name" value="SENSOR HISTIDINE KINASE TRCS"/>
    <property type="match status" value="1"/>
</dbReference>
<evidence type="ECO:0000256" key="3">
    <source>
        <dbReference type="ARBA" id="ARBA00022553"/>
    </source>
</evidence>
<dbReference type="SMART" id="SM00387">
    <property type="entry name" value="HATPase_c"/>
    <property type="match status" value="1"/>
</dbReference>
<keyword evidence="10" id="KW-0547">Nucleotide-binding</keyword>
<dbReference type="GO" id="GO:0005524">
    <property type="term" value="F:ATP binding"/>
    <property type="evidence" value="ECO:0007669"/>
    <property type="project" value="UniProtKB-KW"/>
</dbReference>
<keyword evidence="7" id="KW-0472">Membrane</keyword>
<dbReference type="EMBL" id="JAVHUY010000029">
    <property type="protein sequence ID" value="MDQ7908270.1"/>
    <property type="molecule type" value="Genomic_DNA"/>
</dbReference>
<comment type="catalytic activity">
    <reaction evidence="1">
        <text>ATP + protein L-histidine = ADP + protein N-phospho-L-histidine.</text>
        <dbReference type="EC" id="2.7.13.3"/>
    </reaction>
</comment>
<keyword evidence="5" id="KW-0812">Transmembrane</keyword>
<protein>
    <recommendedName>
        <fullName evidence="2">histidine kinase</fullName>
        <ecNumber evidence="2">2.7.13.3</ecNumber>
    </recommendedName>
</protein>
<accession>A0ABU0ZPW3</accession>
<sequence length="113" mass="11470">MTNLAENAVRHNAPGGRVEVSTGATGAGALVRVWNTGPVVPPAEVDRLLQPFQRLAGDRTRPDGHGLGLAIVRAIAVAHGAALRASARPEGGLDVEVAFPAGPLGNGRISRAG</sequence>
<evidence type="ECO:0000313" key="10">
    <source>
        <dbReference type="EMBL" id="MDQ7908270.1"/>
    </source>
</evidence>
<gene>
    <name evidence="10" type="ORF">RB614_27460</name>
</gene>
<dbReference type="InterPro" id="IPR003594">
    <property type="entry name" value="HATPase_dom"/>
</dbReference>
<comment type="caution">
    <text evidence="10">The sequence shown here is derived from an EMBL/GenBank/DDBJ whole genome shotgun (WGS) entry which is preliminary data.</text>
</comment>
<keyword evidence="3" id="KW-0597">Phosphoprotein</keyword>
<feature type="region of interest" description="Disordered" evidence="8">
    <location>
        <begin position="1"/>
        <end position="21"/>
    </location>
</feature>
<name>A0ABU0ZPW3_9ACTN</name>
<evidence type="ECO:0000256" key="2">
    <source>
        <dbReference type="ARBA" id="ARBA00012438"/>
    </source>
</evidence>
<organism evidence="10 11">
    <name type="scientific">Phytohabitans maris</name>
    <dbReference type="NCBI Taxonomy" id="3071409"/>
    <lineage>
        <taxon>Bacteria</taxon>
        <taxon>Bacillati</taxon>
        <taxon>Actinomycetota</taxon>
        <taxon>Actinomycetes</taxon>
        <taxon>Micromonosporales</taxon>
        <taxon>Micromonosporaceae</taxon>
    </lineage>
</organism>